<name>A0A1H3GPD2_9PSEU</name>
<keyword evidence="3" id="KW-1185">Reference proteome</keyword>
<dbReference type="OrthoDB" id="5111891at2"/>
<keyword evidence="1" id="KW-0472">Membrane</keyword>
<accession>A0A1H3GPD2</accession>
<dbReference type="AlphaFoldDB" id="A0A1H3GPD2"/>
<organism evidence="2 3">
    <name type="scientific">Saccharopolyspora shandongensis</name>
    <dbReference type="NCBI Taxonomy" id="418495"/>
    <lineage>
        <taxon>Bacteria</taxon>
        <taxon>Bacillati</taxon>
        <taxon>Actinomycetota</taxon>
        <taxon>Actinomycetes</taxon>
        <taxon>Pseudonocardiales</taxon>
        <taxon>Pseudonocardiaceae</taxon>
        <taxon>Saccharopolyspora</taxon>
    </lineage>
</organism>
<evidence type="ECO:0000313" key="2">
    <source>
        <dbReference type="EMBL" id="SDY05166.1"/>
    </source>
</evidence>
<reference evidence="3" key="1">
    <citation type="submission" date="2016-10" db="EMBL/GenBank/DDBJ databases">
        <authorList>
            <person name="Varghese N."/>
            <person name="Submissions S."/>
        </authorList>
    </citation>
    <scope>NUCLEOTIDE SEQUENCE [LARGE SCALE GENOMIC DNA]</scope>
    <source>
        <strain evidence="3">CGMCC 4.3530</strain>
    </source>
</reference>
<dbReference type="EMBL" id="FNOK01000019">
    <property type="protein sequence ID" value="SDY05166.1"/>
    <property type="molecule type" value="Genomic_DNA"/>
</dbReference>
<evidence type="ECO:0000313" key="3">
    <source>
        <dbReference type="Proteomes" id="UP000199529"/>
    </source>
</evidence>
<gene>
    <name evidence="2" type="ORF">SAMN05216215_101936</name>
</gene>
<keyword evidence="1" id="KW-0812">Transmembrane</keyword>
<dbReference type="Proteomes" id="UP000199529">
    <property type="component" value="Unassembled WGS sequence"/>
</dbReference>
<proteinExistence type="predicted"/>
<feature type="transmembrane region" description="Helical" evidence="1">
    <location>
        <begin position="50"/>
        <end position="74"/>
    </location>
</feature>
<evidence type="ECO:0000256" key="1">
    <source>
        <dbReference type="SAM" id="Phobius"/>
    </source>
</evidence>
<sequence length="128" mass="13863">MVVPFSAPLPVVTIGDIVCTRTEVMTPSGTAPVGEVAWTFTDMSRTTRTIPAWAIVLCVLFIFFCLLGLLFLLAKEERTEGWVQVGVQGPRLLHFTQIAVTSPMAVADLNARVNTARAVSFQAGQQTP</sequence>
<keyword evidence="1" id="KW-1133">Transmembrane helix</keyword>
<protein>
    <submittedName>
        <fullName evidence="2">Uncharacterized protein</fullName>
    </submittedName>
</protein>